<keyword evidence="2" id="KW-1185">Reference proteome</keyword>
<name>A0A392M5Y0_9FABA</name>
<proteinExistence type="predicted"/>
<dbReference type="AlphaFoldDB" id="A0A392M5Y0"/>
<protein>
    <submittedName>
        <fullName evidence="1">Uncharacterized protein</fullName>
    </submittedName>
</protein>
<organism evidence="1 2">
    <name type="scientific">Trifolium medium</name>
    <dbReference type="NCBI Taxonomy" id="97028"/>
    <lineage>
        <taxon>Eukaryota</taxon>
        <taxon>Viridiplantae</taxon>
        <taxon>Streptophyta</taxon>
        <taxon>Embryophyta</taxon>
        <taxon>Tracheophyta</taxon>
        <taxon>Spermatophyta</taxon>
        <taxon>Magnoliopsida</taxon>
        <taxon>eudicotyledons</taxon>
        <taxon>Gunneridae</taxon>
        <taxon>Pentapetalae</taxon>
        <taxon>rosids</taxon>
        <taxon>fabids</taxon>
        <taxon>Fabales</taxon>
        <taxon>Fabaceae</taxon>
        <taxon>Papilionoideae</taxon>
        <taxon>50 kb inversion clade</taxon>
        <taxon>NPAAA clade</taxon>
        <taxon>Hologalegina</taxon>
        <taxon>IRL clade</taxon>
        <taxon>Trifolieae</taxon>
        <taxon>Trifolium</taxon>
    </lineage>
</organism>
<evidence type="ECO:0000313" key="1">
    <source>
        <dbReference type="EMBL" id="MCH82822.1"/>
    </source>
</evidence>
<sequence>MISLPPGDPPKPAEIEALVEEEAEREGLMAVDLAVANNEIRQLASLLLKIYYEGNDRVRRDIGEISSRYLFKLDLSDDLEEIVACMVDLKDDVDEAIDL</sequence>
<dbReference type="EMBL" id="LXQA010004236">
    <property type="protein sequence ID" value="MCH82822.1"/>
    <property type="molecule type" value="Genomic_DNA"/>
</dbReference>
<gene>
    <name evidence="1" type="ORF">A2U01_0003634</name>
</gene>
<dbReference type="Proteomes" id="UP000265520">
    <property type="component" value="Unassembled WGS sequence"/>
</dbReference>
<evidence type="ECO:0000313" key="2">
    <source>
        <dbReference type="Proteomes" id="UP000265520"/>
    </source>
</evidence>
<accession>A0A392M5Y0</accession>
<feature type="non-terminal residue" evidence="1">
    <location>
        <position position="99"/>
    </location>
</feature>
<reference evidence="1 2" key="1">
    <citation type="journal article" date="2018" name="Front. Plant Sci.">
        <title>Red Clover (Trifolium pratense) and Zigzag Clover (T. medium) - A Picture of Genomic Similarities and Differences.</title>
        <authorList>
            <person name="Dluhosova J."/>
            <person name="Istvanek J."/>
            <person name="Nedelnik J."/>
            <person name="Repkova J."/>
        </authorList>
    </citation>
    <scope>NUCLEOTIDE SEQUENCE [LARGE SCALE GENOMIC DNA]</scope>
    <source>
        <strain evidence="2">cv. 10/8</strain>
        <tissue evidence="1">Leaf</tissue>
    </source>
</reference>
<comment type="caution">
    <text evidence="1">The sequence shown here is derived from an EMBL/GenBank/DDBJ whole genome shotgun (WGS) entry which is preliminary data.</text>
</comment>